<dbReference type="FunFam" id="1.25.40.10:FF:000158">
    <property type="entry name" value="pentatricopeptide repeat-containing protein At2g33680"/>
    <property type="match status" value="1"/>
</dbReference>
<dbReference type="Proteomes" id="UP000001514">
    <property type="component" value="Unassembled WGS sequence"/>
</dbReference>
<dbReference type="eggNOG" id="KOG4197">
    <property type="taxonomic scope" value="Eukaryota"/>
</dbReference>
<dbReference type="PANTHER" id="PTHR47926">
    <property type="entry name" value="PENTATRICOPEPTIDE REPEAT-CONTAINING PROTEIN"/>
    <property type="match status" value="1"/>
</dbReference>
<dbReference type="GO" id="GO:0009451">
    <property type="term" value="P:RNA modification"/>
    <property type="evidence" value="ECO:0007669"/>
    <property type="project" value="InterPro"/>
</dbReference>
<evidence type="ECO:0000256" key="2">
    <source>
        <dbReference type="PROSITE-ProRule" id="PRU00708"/>
    </source>
</evidence>
<organism evidence="4">
    <name type="scientific">Selaginella moellendorffii</name>
    <name type="common">Spikemoss</name>
    <dbReference type="NCBI Taxonomy" id="88036"/>
    <lineage>
        <taxon>Eukaryota</taxon>
        <taxon>Viridiplantae</taxon>
        <taxon>Streptophyta</taxon>
        <taxon>Embryophyta</taxon>
        <taxon>Tracheophyta</taxon>
        <taxon>Lycopodiopsida</taxon>
        <taxon>Selaginellales</taxon>
        <taxon>Selaginellaceae</taxon>
        <taxon>Selaginella</taxon>
    </lineage>
</organism>
<evidence type="ECO:0000313" key="4">
    <source>
        <dbReference type="Proteomes" id="UP000001514"/>
    </source>
</evidence>
<dbReference type="GO" id="GO:0048731">
    <property type="term" value="P:system development"/>
    <property type="evidence" value="ECO:0007669"/>
    <property type="project" value="UniProtKB-ARBA"/>
</dbReference>
<dbReference type="Pfam" id="PF01535">
    <property type="entry name" value="PPR"/>
    <property type="match status" value="8"/>
</dbReference>
<evidence type="ECO:0000313" key="3">
    <source>
        <dbReference type="EMBL" id="EFJ29296.1"/>
    </source>
</evidence>
<dbReference type="Gramene" id="EFJ29296">
    <property type="protein sequence ID" value="EFJ29296"/>
    <property type="gene ID" value="SELMODRAFT_91477"/>
</dbReference>
<dbReference type="Gene3D" id="1.25.40.10">
    <property type="entry name" value="Tetratricopeptide repeat domain"/>
    <property type="match status" value="3"/>
</dbReference>
<reference evidence="3 4" key="1">
    <citation type="journal article" date="2011" name="Science">
        <title>The Selaginella genome identifies genetic changes associated with the evolution of vascular plants.</title>
        <authorList>
            <person name="Banks J.A."/>
            <person name="Nishiyama T."/>
            <person name="Hasebe M."/>
            <person name="Bowman J.L."/>
            <person name="Gribskov M."/>
            <person name="dePamphilis C."/>
            <person name="Albert V.A."/>
            <person name="Aono N."/>
            <person name="Aoyama T."/>
            <person name="Ambrose B.A."/>
            <person name="Ashton N.W."/>
            <person name="Axtell M.J."/>
            <person name="Barker E."/>
            <person name="Barker M.S."/>
            <person name="Bennetzen J.L."/>
            <person name="Bonawitz N.D."/>
            <person name="Chapple C."/>
            <person name="Cheng C."/>
            <person name="Correa L.G."/>
            <person name="Dacre M."/>
            <person name="DeBarry J."/>
            <person name="Dreyer I."/>
            <person name="Elias M."/>
            <person name="Engstrom E.M."/>
            <person name="Estelle M."/>
            <person name="Feng L."/>
            <person name="Finet C."/>
            <person name="Floyd S.K."/>
            <person name="Frommer W.B."/>
            <person name="Fujita T."/>
            <person name="Gramzow L."/>
            <person name="Gutensohn M."/>
            <person name="Harholt J."/>
            <person name="Hattori M."/>
            <person name="Heyl A."/>
            <person name="Hirai T."/>
            <person name="Hiwatashi Y."/>
            <person name="Ishikawa M."/>
            <person name="Iwata M."/>
            <person name="Karol K.G."/>
            <person name="Koehler B."/>
            <person name="Kolukisaoglu U."/>
            <person name="Kubo M."/>
            <person name="Kurata T."/>
            <person name="Lalonde S."/>
            <person name="Li K."/>
            <person name="Li Y."/>
            <person name="Litt A."/>
            <person name="Lyons E."/>
            <person name="Manning G."/>
            <person name="Maruyama T."/>
            <person name="Michael T.P."/>
            <person name="Mikami K."/>
            <person name="Miyazaki S."/>
            <person name="Morinaga S."/>
            <person name="Murata T."/>
            <person name="Mueller-Roeber B."/>
            <person name="Nelson D.R."/>
            <person name="Obara M."/>
            <person name="Oguri Y."/>
            <person name="Olmstead R.G."/>
            <person name="Onodera N."/>
            <person name="Petersen B.L."/>
            <person name="Pils B."/>
            <person name="Prigge M."/>
            <person name="Rensing S.A."/>
            <person name="Riano-Pachon D.M."/>
            <person name="Roberts A.W."/>
            <person name="Sato Y."/>
            <person name="Scheller H.V."/>
            <person name="Schulz B."/>
            <person name="Schulz C."/>
            <person name="Shakirov E.V."/>
            <person name="Shibagaki N."/>
            <person name="Shinohara N."/>
            <person name="Shippen D.E."/>
            <person name="Soerensen I."/>
            <person name="Sotooka R."/>
            <person name="Sugimoto N."/>
            <person name="Sugita M."/>
            <person name="Sumikawa N."/>
            <person name="Tanurdzic M."/>
            <person name="Theissen G."/>
            <person name="Ulvskov P."/>
            <person name="Wakazuki S."/>
            <person name="Weng J.K."/>
            <person name="Willats W.W."/>
            <person name="Wipf D."/>
            <person name="Wolf P.G."/>
            <person name="Yang L."/>
            <person name="Zimmer A.D."/>
            <person name="Zhu Q."/>
            <person name="Mitros T."/>
            <person name="Hellsten U."/>
            <person name="Loque D."/>
            <person name="Otillar R."/>
            <person name="Salamov A."/>
            <person name="Schmutz J."/>
            <person name="Shapiro H."/>
            <person name="Lindquist E."/>
            <person name="Lucas S."/>
            <person name="Rokhsar D."/>
            <person name="Grigoriev I.V."/>
        </authorList>
    </citation>
    <scope>NUCLEOTIDE SEQUENCE [LARGE SCALE GENOMIC DNA]</scope>
</reference>
<dbReference type="InterPro" id="IPR011990">
    <property type="entry name" value="TPR-like_helical_dom_sf"/>
</dbReference>
<dbReference type="PROSITE" id="PS51375">
    <property type="entry name" value="PPR"/>
    <property type="match status" value="3"/>
</dbReference>
<dbReference type="HOGENOM" id="CLU_002706_0_0_1"/>
<feature type="repeat" description="PPR" evidence="2">
    <location>
        <begin position="79"/>
        <end position="113"/>
    </location>
</feature>
<name>D8RDR2_SELML</name>
<evidence type="ECO:0000256" key="1">
    <source>
        <dbReference type="ARBA" id="ARBA00022737"/>
    </source>
</evidence>
<dbReference type="PANTHER" id="PTHR47926:SF533">
    <property type="entry name" value="DYW DOMAIN-CONTAINING PROTEIN"/>
    <property type="match status" value="1"/>
</dbReference>
<feature type="repeat" description="PPR" evidence="2">
    <location>
        <begin position="141"/>
        <end position="175"/>
    </location>
</feature>
<sequence>MSKILAEVWKTKNSAIELQFSALLGSCRDLATGRRIHAQILAGGGAPTRFLSNLIVQMYGKCGSLNDAKETAKRMPAHDVMTWTSLVTAYAQAGDLDEARSLFDRMPEKNVVSWNAMIQALGQNEHPSEAMDLFLAAPLREIVTWNHMIVAMGQNGEIEQARLVFDRLPARDVVSWSSITAALAHNGSIQEARALFDHHTPERNLVSWNAMVAAYGQSGDATLAKAVFDRSPGWNTLSWNSILVALAGNGLVDRAREMFDGFPGSRNLVSWSAMIQAYALHARGDLALGLLREMDVEGIEADESTLLGVLALCGHLGMLREGVEMFRCLASDRWMEPGGEHYSCMVSLLGRVGMVEAAEELVRAMPFMPGVAAWTSVLNACRTHDQVEVAERMCEDALEAFPDCPSPYSLLANVLSRGICKGAASATFRRRSDQFMKQ</sequence>
<proteinExistence type="predicted"/>
<dbReference type="InParanoid" id="D8RDR2"/>
<dbReference type="KEGG" id="smo:SELMODRAFT_91477"/>
<dbReference type="InterPro" id="IPR002885">
    <property type="entry name" value="PPR_rpt"/>
</dbReference>
<feature type="repeat" description="PPR" evidence="2">
    <location>
        <begin position="267"/>
        <end position="301"/>
    </location>
</feature>
<evidence type="ECO:0008006" key="5">
    <source>
        <dbReference type="Google" id="ProtNLM"/>
    </source>
</evidence>
<dbReference type="InterPro" id="IPR046960">
    <property type="entry name" value="PPR_At4g14850-like_plant"/>
</dbReference>
<dbReference type="GO" id="GO:0003723">
    <property type="term" value="F:RNA binding"/>
    <property type="evidence" value="ECO:0007669"/>
    <property type="project" value="InterPro"/>
</dbReference>
<gene>
    <name evidence="3" type="ORF">SELMODRAFT_91477</name>
</gene>
<keyword evidence="4" id="KW-1185">Reference proteome</keyword>
<dbReference type="EMBL" id="GL377577">
    <property type="protein sequence ID" value="EFJ29296.1"/>
    <property type="molecule type" value="Genomic_DNA"/>
</dbReference>
<dbReference type="AlphaFoldDB" id="D8RDR2"/>
<accession>D8RDR2</accession>
<dbReference type="SUPFAM" id="SSF48452">
    <property type="entry name" value="TPR-like"/>
    <property type="match status" value="1"/>
</dbReference>
<protein>
    <recommendedName>
        <fullName evidence="5">Pentacotripeptide-repeat region of PRORP domain-containing protein</fullName>
    </recommendedName>
</protein>
<dbReference type="NCBIfam" id="TIGR00756">
    <property type="entry name" value="PPR"/>
    <property type="match status" value="3"/>
</dbReference>
<keyword evidence="1" id="KW-0677">Repeat</keyword>